<keyword evidence="3" id="KW-1185">Reference proteome</keyword>
<dbReference type="AlphaFoldDB" id="A0A066RW38"/>
<sequence length="59" mass="6490">MRVFQQNTISIVIKGWIAVDDLGQDAERSDADHSANLSGPRDKWTEASYAKSGKPLISD</sequence>
<proteinExistence type="predicted"/>
<gene>
    <name evidence="2" type="ORF">EA58_01490</name>
</gene>
<reference evidence="2 3" key="1">
    <citation type="submission" date="2014-04" db="EMBL/GenBank/DDBJ databases">
        <title>Draft genome sequence of Photobacterium halotolerans S2753: a solonamide, ngercheumicin and holomycin producer.</title>
        <authorList>
            <person name="Machado H.R."/>
            <person name="Gram L."/>
        </authorList>
    </citation>
    <scope>NUCLEOTIDE SEQUENCE [LARGE SCALE GENOMIC DNA]</scope>
    <source>
        <strain evidence="2 3">S2753</strain>
    </source>
</reference>
<evidence type="ECO:0000313" key="2">
    <source>
        <dbReference type="EMBL" id="KDM93311.1"/>
    </source>
</evidence>
<feature type="region of interest" description="Disordered" evidence="1">
    <location>
        <begin position="27"/>
        <end position="59"/>
    </location>
</feature>
<evidence type="ECO:0000313" key="3">
    <source>
        <dbReference type="Proteomes" id="UP000027192"/>
    </source>
</evidence>
<dbReference type="STRING" id="1654360.EA58_01490"/>
<protein>
    <submittedName>
        <fullName evidence="2">Uncharacterized protein</fullName>
    </submittedName>
</protein>
<name>A0A066RW38_9GAMM</name>
<dbReference type="EMBL" id="JMIB01000003">
    <property type="protein sequence ID" value="KDM93311.1"/>
    <property type="molecule type" value="Genomic_DNA"/>
</dbReference>
<evidence type="ECO:0000256" key="1">
    <source>
        <dbReference type="SAM" id="MobiDB-lite"/>
    </source>
</evidence>
<accession>A0A066RW38</accession>
<dbReference type="Proteomes" id="UP000027192">
    <property type="component" value="Unassembled WGS sequence"/>
</dbReference>
<comment type="caution">
    <text evidence="2">The sequence shown here is derived from an EMBL/GenBank/DDBJ whole genome shotgun (WGS) entry which is preliminary data.</text>
</comment>
<organism evidence="2 3">
    <name type="scientific">Photobacterium galatheae</name>
    <dbReference type="NCBI Taxonomy" id="1654360"/>
    <lineage>
        <taxon>Bacteria</taxon>
        <taxon>Pseudomonadati</taxon>
        <taxon>Pseudomonadota</taxon>
        <taxon>Gammaproteobacteria</taxon>
        <taxon>Vibrionales</taxon>
        <taxon>Vibrionaceae</taxon>
        <taxon>Photobacterium</taxon>
    </lineage>
</organism>